<evidence type="ECO:0000313" key="8">
    <source>
        <dbReference type="Proteomes" id="UP000192596"/>
    </source>
</evidence>
<proteinExistence type="predicted"/>
<feature type="transmembrane region" description="Helical" evidence="6">
    <location>
        <begin position="460"/>
        <end position="479"/>
    </location>
</feature>
<name>A0A1V8T5F3_9PEZI</name>
<dbReference type="STRING" id="1507870.A0A1V8T5F3"/>
<evidence type="ECO:0000256" key="5">
    <source>
        <dbReference type="ARBA" id="ARBA00023136"/>
    </source>
</evidence>
<evidence type="ECO:0000256" key="1">
    <source>
        <dbReference type="ARBA" id="ARBA00004141"/>
    </source>
</evidence>
<feature type="transmembrane region" description="Helical" evidence="6">
    <location>
        <begin position="422"/>
        <end position="440"/>
    </location>
</feature>
<evidence type="ECO:0000313" key="7">
    <source>
        <dbReference type="EMBL" id="OQO06458.1"/>
    </source>
</evidence>
<comment type="caution">
    <text evidence="7">The sequence shown here is derived from an EMBL/GenBank/DDBJ whole genome shotgun (WGS) entry which is preliminary data.</text>
</comment>
<evidence type="ECO:0000256" key="3">
    <source>
        <dbReference type="ARBA" id="ARBA00022692"/>
    </source>
</evidence>
<feature type="transmembrane region" description="Helical" evidence="6">
    <location>
        <begin position="394"/>
        <end position="416"/>
    </location>
</feature>
<comment type="subcellular location">
    <subcellularLocation>
        <location evidence="1">Membrane</location>
        <topology evidence="1">Multi-pass membrane protein</topology>
    </subcellularLocation>
</comment>
<keyword evidence="3 6" id="KW-0812">Transmembrane</keyword>
<feature type="transmembrane region" description="Helical" evidence="6">
    <location>
        <begin position="338"/>
        <end position="361"/>
    </location>
</feature>
<dbReference type="Pfam" id="PF13520">
    <property type="entry name" value="AA_permease_2"/>
    <property type="match status" value="1"/>
</dbReference>
<dbReference type="PIRSF" id="PIRSF006060">
    <property type="entry name" value="AA_transporter"/>
    <property type="match status" value="1"/>
</dbReference>
<feature type="transmembrane region" description="Helical" evidence="6">
    <location>
        <begin position="491"/>
        <end position="510"/>
    </location>
</feature>
<evidence type="ECO:0000256" key="2">
    <source>
        <dbReference type="ARBA" id="ARBA00022448"/>
    </source>
</evidence>
<keyword evidence="5 6" id="KW-0472">Membrane</keyword>
<dbReference type="PANTHER" id="PTHR45649">
    <property type="entry name" value="AMINO-ACID PERMEASE BAT1"/>
    <property type="match status" value="1"/>
</dbReference>
<evidence type="ECO:0000256" key="6">
    <source>
        <dbReference type="SAM" id="Phobius"/>
    </source>
</evidence>
<feature type="transmembrane region" description="Helical" evidence="6">
    <location>
        <begin position="288"/>
        <end position="309"/>
    </location>
</feature>
<feature type="transmembrane region" description="Helical" evidence="6">
    <location>
        <begin position="208"/>
        <end position="227"/>
    </location>
</feature>
<dbReference type="Proteomes" id="UP000192596">
    <property type="component" value="Unassembled WGS sequence"/>
</dbReference>
<feature type="transmembrane region" description="Helical" evidence="6">
    <location>
        <begin position="86"/>
        <end position="106"/>
    </location>
</feature>
<dbReference type="InterPro" id="IPR002293">
    <property type="entry name" value="AA/rel_permease1"/>
</dbReference>
<dbReference type="PANTHER" id="PTHR45649:SF41">
    <property type="entry name" value="TRANSPORTER, PUTATIVE (EUROFUNG)-RELATED"/>
    <property type="match status" value="1"/>
</dbReference>
<reference evidence="8" key="1">
    <citation type="submission" date="2017-03" db="EMBL/GenBank/DDBJ databases">
        <title>Genomes of endolithic fungi from Antarctica.</title>
        <authorList>
            <person name="Coleine C."/>
            <person name="Masonjones S."/>
            <person name="Stajich J.E."/>
        </authorList>
    </citation>
    <scope>NUCLEOTIDE SEQUENCE [LARGE SCALE GENOMIC DNA]</scope>
    <source>
        <strain evidence="8">CCFEE 5527</strain>
    </source>
</reference>
<accession>A0A1V8T5F3</accession>
<keyword evidence="4 6" id="KW-1133">Transmembrane helix</keyword>
<protein>
    <recommendedName>
        <fullName evidence="9">Amino acid transporter</fullName>
    </recommendedName>
</protein>
<organism evidence="7 8">
    <name type="scientific">Cryoendolithus antarcticus</name>
    <dbReference type="NCBI Taxonomy" id="1507870"/>
    <lineage>
        <taxon>Eukaryota</taxon>
        <taxon>Fungi</taxon>
        <taxon>Dikarya</taxon>
        <taxon>Ascomycota</taxon>
        <taxon>Pezizomycotina</taxon>
        <taxon>Dothideomycetes</taxon>
        <taxon>Dothideomycetidae</taxon>
        <taxon>Cladosporiales</taxon>
        <taxon>Cladosporiaceae</taxon>
        <taxon>Cryoendolithus</taxon>
    </lineage>
</organism>
<keyword evidence="8" id="KW-1185">Reference proteome</keyword>
<sequence length="527" mass="57576">MADEDIVEAHPVSHFDDDGKLPASTVADRWRGTAADKRDMAVLGRTQVLRRNFKFTAILGFSSTVLVAWEILPVISVYALQDGGTAIIFWGLIAGIIGMSFVYASLAEMASMFPTAGGQYHWVSELAAPTWQKPLSYFVGWLTAMGWQVYLAGICFMVGSVLQGLIVLNNLDTYVYASWHGTLLTIAVILFASLFNTVLAVRLPLIEGIMLVIHIAGLFAIIIPLWIMAPRGDAYTTLLTFPTTAGWMNQGLAALIGMCNPIGILVGYDCSVHMSEEVQDAGYVLPRALMWTVVPNGIMALLMGLTFIFCLGDIETVLATPTYEPFIQVFYNATQSNAATTIMTLIIALMLTSACISEVATASRQLWSFARDRGVPFSSWLAHVTPGSNIPIRAVYVSIIISSLLSLINIGSYVALNAISSLGVVSLLSSYTVTISCMIWRRRRGAPLPPARWSLGKYGLAINIISLLFVLPVWFFAFWPVGYQPTPEGLNWAPVMFVGVLSLAAIYYVVKARHVYSGPVTIVKRDE</sequence>
<feature type="transmembrane region" description="Helical" evidence="6">
    <location>
        <begin position="247"/>
        <end position="268"/>
    </location>
</feature>
<dbReference type="InParanoid" id="A0A1V8T5F3"/>
<gene>
    <name evidence="7" type="ORF">B0A48_08241</name>
</gene>
<dbReference type="GO" id="GO:0016020">
    <property type="term" value="C:membrane"/>
    <property type="evidence" value="ECO:0007669"/>
    <property type="project" value="UniProtKB-SubCell"/>
</dbReference>
<dbReference type="OrthoDB" id="3257095at2759"/>
<feature type="transmembrane region" description="Helical" evidence="6">
    <location>
        <begin position="174"/>
        <end position="201"/>
    </location>
</feature>
<dbReference type="Gene3D" id="1.20.1740.10">
    <property type="entry name" value="Amino acid/polyamine transporter I"/>
    <property type="match status" value="1"/>
</dbReference>
<dbReference type="GO" id="GO:0022857">
    <property type="term" value="F:transmembrane transporter activity"/>
    <property type="evidence" value="ECO:0007669"/>
    <property type="project" value="InterPro"/>
</dbReference>
<dbReference type="EMBL" id="NAJO01000016">
    <property type="protein sequence ID" value="OQO06458.1"/>
    <property type="molecule type" value="Genomic_DNA"/>
</dbReference>
<evidence type="ECO:0000256" key="4">
    <source>
        <dbReference type="ARBA" id="ARBA00022989"/>
    </source>
</evidence>
<evidence type="ECO:0008006" key="9">
    <source>
        <dbReference type="Google" id="ProtNLM"/>
    </source>
</evidence>
<keyword evidence="2" id="KW-0813">Transport</keyword>
<dbReference type="AlphaFoldDB" id="A0A1V8T5F3"/>
<feature type="transmembrane region" description="Helical" evidence="6">
    <location>
        <begin position="55"/>
        <end position="80"/>
    </location>
</feature>